<proteinExistence type="predicted"/>
<accession>A0A9D1RYQ7</accession>
<dbReference type="EMBL" id="DXFZ01000020">
    <property type="protein sequence ID" value="HIW95156.1"/>
    <property type="molecule type" value="Genomic_DNA"/>
</dbReference>
<reference evidence="1" key="2">
    <citation type="submission" date="2021-04" db="EMBL/GenBank/DDBJ databases">
        <authorList>
            <person name="Gilroy R."/>
        </authorList>
    </citation>
    <scope>NUCLEOTIDE SEQUENCE</scope>
    <source>
        <strain evidence="1">4376</strain>
    </source>
</reference>
<gene>
    <name evidence="1" type="ORF">H9867_01510</name>
</gene>
<dbReference type="Proteomes" id="UP000824189">
    <property type="component" value="Unassembled WGS sequence"/>
</dbReference>
<comment type="caution">
    <text evidence="1">The sequence shown here is derived from an EMBL/GenBank/DDBJ whole genome shotgun (WGS) entry which is preliminary data.</text>
</comment>
<organism evidence="1 2">
    <name type="scientific">Candidatus Corynebacterium gallistercoris</name>
    <dbReference type="NCBI Taxonomy" id="2838530"/>
    <lineage>
        <taxon>Bacteria</taxon>
        <taxon>Bacillati</taxon>
        <taxon>Actinomycetota</taxon>
        <taxon>Actinomycetes</taxon>
        <taxon>Mycobacteriales</taxon>
        <taxon>Corynebacteriaceae</taxon>
        <taxon>Corynebacterium</taxon>
    </lineage>
</organism>
<evidence type="ECO:0000313" key="2">
    <source>
        <dbReference type="Proteomes" id="UP000824189"/>
    </source>
</evidence>
<dbReference type="AlphaFoldDB" id="A0A9D1RYQ7"/>
<name>A0A9D1RYQ7_9CORY</name>
<reference evidence="1" key="1">
    <citation type="journal article" date="2021" name="PeerJ">
        <title>Extensive microbial diversity within the chicken gut microbiome revealed by metagenomics and culture.</title>
        <authorList>
            <person name="Gilroy R."/>
            <person name="Ravi A."/>
            <person name="Getino M."/>
            <person name="Pursley I."/>
            <person name="Horton D.L."/>
            <person name="Alikhan N.F."/>
            <person name="Baker D."/>
            <person name="Gharbi K."/>
            <person name="Hall N."/>
            <person name="Watson M."/>
            <person name="Adriaenssens E.M."/>
            <person name="Foster-Nyarko E."/>
            <person name="Jarju S."/>
            <person name="Secka A."/>
            <person name="Antonio M."/>
            <person name="Oren A."/>
            <person name="Chaudhuri R.R."/>
            <person name="La Ragione R."/>
            <person name="Hildebrand F."/>
            <person name="Pallen M.J."/>
        </authorList>
    </citation>
    <scope>NUCLEOTIDE SEQUENCE</scope>
    <source>
        <strain evidence="1">4376</strain>
    </source>
</reference>
<protein>
    <submittedName>
        <fullName evidence="1">Uncharacterized protein</fullName>
    </submittedName>
</protein>
<evidence type="ECO:0000313" key="1">
    <source>
        <dbReference type="EMBL" id="HIW95156.1"/>
    </source>
</evidence>
<sequence>MGFYEELAEALDSVDIESRVNDGLLFVPIAPELDLQFQLIDYPGMPSSVTAANVFLASAEEEVDPALEPTFVSVVFSVAAAVDEVAKHVTTDHIITVINELLEGEDSRIEDLNFEQDPIDPMTVASEIGRQSTLTIRIRAIDSTPEAQVTFSSYGEDFEDLIDQARAELWGEESDLTEADKERVLNGVIEDAAALTGEMLELGTFEDAEELFDVIAVASAMAEQWEELLVPVEEYFED</sequence>